<dbReference type="Gene3D" id="3.10.20.30">
    <property type="match status" value="1"/>
</dbReference>
<dbReference type="SUPFAM" id="SSF54285">
    <property type="entry name" value="MoaD/ThiS"/>
    <property type="match status" value="1"/>
</dbReference>
<dbReference type="InterPro" id="IPR044672">
    <property type="entry name" value="MOCS2A"/>
</dbReference>
<dbReference type="Proteomes" id="UP000830835">
    <property type="component" value="Unassembled WGS sequence"/>
</dbReference>
<gene>
    <name evidence="4" type="ORF">JX360_08440</name>
</gene>
<evidence type="ECO:0000313" key="5">
    <source>
        <dbReference type="Proteomes" id="UP000830835"/>
    </source>
</evidence>
<dbReference type="PANTHER" id="PTHR33359:SF1">
    <property type="entry name" value="MOLYBDOPTERIN SYNTHASE SULFUR CARRIER SUBUNIT"/>
    <property type="match status" value="1"/>
</dbReference>
<dbReference type="PANTHER" id="PTHR33359">
    <property type="entry name" value="MOLYBDOPTERIN SYNTHASE SULFUR CARRIER SUBUNIT"/>
    <property type="match status" value="1"/>
</dbReference>
<dbReference type="InterPro" id="IPR016155">
    <property type="entry name" value="Mopterin_synth/thiamin_S_b"/>
</dbReference>
<proteinExistence type="inferred from homology"/>
<evidence type="ECO:0000313" key="4">
    <source>
        <dbReference type="EMBL" id="MCJ2542932.1"/>
    </source>
</evidence>
<keyword evidence="5" id="KW-1185">Reference proteome</keyword>
<comment type="similarity">
    <text evidence="2">Belongs to the MoaD family.</text>
</comment>
<organism evidence="4 5">
    <name type="scientific">Thermostichus vulcanus str. 'Rupite'</name>
    <dbReference type="NCBI Taxonomy" id="2813851"/>
    <lineage>
        <taxon>Bacteria</taxon>
        <taxon>Bacillati</taxon>
        <taxon>Cyanobacteriota</taxon>
        <taxon>Cyanophyceae</taxon>
        <taxon>Thermostichales</taxon>
        <taxon>Thermostichaceae</taxon>
        <taxon>Thermostichus</taxon>
    </lineage>
</organism>
<dbReference type="RefSeq" id="WP_244350215.1">
    <property type="nucleotide sequence ID" value="NZ_JAFIRA010000018.1"/>
</dbReference>
<accession>A0ABT0CAX2</accession>
<comment type="caution">
    <text evidence="4">The sequence shown here is derived from an EMBL/GenBank/DDBJ whole genome shotgun (WGS) entry which is preliminary data.</text>
</comment>
<dbReference type="InterPro" id="IPR003749">
    <property type="entry name" value="ThiS/MoaD-like"/>
</dbReference>
<evidence type="ECO:0000256" key="2">
    <source>
        <dbReference type="ARBA" id="ARBA00024200"/>
    </source>
</evidence>
<protein>
    <recommendedName>
        <fullName evidence="3">Molybdopterin synthase sulfur carrier subunit</fullName>
    </recommendedName>
</protein>
<reference evidence="4" key="1">
    <citation type="submission" date="2021-02" db="EMBL/GenBank/DDBJ databases">
        <title>The CRISPR/cas machinery reduction and long-range gene transfer in the hot spring cyanobacterium Synechococcus.</title>
        <authorList>
            <person name="Dvorak P."/>
            <person name="Jahodarova E."/>
            <person name="Hasler P."/>
            <person name="Poulickova A."/>
        </authorList>
    </citation>
    <scope>NUCLEOTIDE SEQUENCE</scope>
    <source>
        <strain evidence="4">Rupite</strain>
    </source>
</reference>
<dbReference type="CDD" id="cd00754">
    <property type="entry name" value="Ubl_MoaD"/>
    <property type="match status" value="1"/>
</dbReference>
<keyword evidence="1" id="KW-0547">Nucleotide-binding</keyword>
<sequence length="91" mass="10185">MNEKTTEEREFPITLKLFAIYQEVIGQAELRLQVIPGTTIGQVCEQLIQRYPTLAPWRSQTRFGLNLNFVPADTPLSAEDEVVLIPPVSGG</sequence>
<evidence type="ECO:0000256" key="1">
    <source>
        <dbReference type="ARBA" id="ARBA00022741"/>
    </source>
</evidence>
<evidence type="ECO:0000256" key="3">
    <source>
        <dbReference type="ARBA" id="ARBA00024247"/>
    </source>
</evidence>
<dbReference type="EMBL" id="JAFIRA010000018">
    <property type="protein sequence ID" value="MCJ2542932.1"/>
    <property type="molecule type" value="Genomic_DNA"/>
</dbReference>
<dbReference type="InterPro" id="IPR012675">
    <property type="entry name" value="Beta-grasp_dom_sf"/>
</dbReference>
<name>A0ABT0CAX2_THEVL</name>
<dbReference type="Pfam" id="PF02597">
    <property type="entry name" value="ThiS"/>
    <property type="match status" value="1"/>
</dbReference>